<dbReference type="RefSeq" id="WP_179262605.1">
    <property type="nucleotide sequence ID" value="NZ_CP058601.1"/>
</dbReference>
<dbReference type="KEGG" id="haly:HYG82_16130"/>
<dbReference type="InterPro" id="IPR027417">
    <property type="entry name" value="P-loop_NTPase"/>
</dbReference>
<dbReference type="Gene3D" id="3.40.50.300">
    <property type="entry name" value="P-loop containing nucleotide triphosphate hydrolases"/>
    <property type="match status" value="1"/>
</dbReference>
<dbReference type="GeneID" id="56034851"/>
<dbReference type="OrthoDB" id="28808at2157"/>
<dbReference type="AlphaFoldDB" id="A0A7D5L3J1"/>
<dbReference type="EMBL" id="CP058601">
    <property type="protein sequence ID" value="QLG50265.1"/>
    <property type="molecule type" value="Genomic_DNA"/>
</dbReference>
<accession>A0A7D5L3J1</accession>
<evidence type="ECO:0000313" key="1">
    <source>
        <dbReference type="EMBL" id="QLG50265.1"/>
    </source>
</evidence>
<dbReference type="SUPFAM" id="SSF52540">
    <property type="entry name" value="P-loop containing nucleoside triphosphate hydrolases"/>
    <property type="match status" value="1"/>
</dbReference>
<sequence>MIVVICGPPGAGKTTIATRLRGRLEAQGSPVRLFHSDEFSSRTYDRLAERVTDAPSAGITLVDGTFYRREWQRRFRTLGDVRFVLATASLETCLARNSHRADSIDEQGVHVVYREFDEPNVDLAIDTEECGPDDAVDRILAALEM</sequence>
<organism evidence="1 2">
    <name type="scientific">Natrinema halophilum</name>
    <dbReference type="NCBI Taxonomy" id="1699371"/>
    <lineage>
        <taxon>Archaea</taxon>
        <taxon>Methanobacteriati</taxon>
        <taxon>Methanobacteriota</taxon>
        <taxon>Stenosarchaea group</taxon>
        <taxon>Halobacteria</taxon>
        <taxon>Halobacteriales</taxon>
        <taxon>Natrialbaceae</taxon>
        <taxon>Natrinema</taxon>
    </lineage>
</organism>
<protein>
    <submittedName>
        <fullName evidence="1">AAA family ATPase</fullName>
    </submittedName>
</protein>
<evidence type="ECO:0000313" key="2">
    <source>
        <dbReference type="Proteomes" id="UP000509241"/>
    </source>
</evidence>
<proteinExistence type="predicted"/>
<dbReference type="Pfam" id="PF13671">
    <property type="entry name" value="AAA_33"/>
    <property type="match status" value="1"/>
</dbReference>
<dbReference type="Proteomes" id="UP000509241">
    <property type="component" value="Chromosome"/>
</dbReference>
<reference evidence="1 2" key="1">
    <citation type="submission" date="2020-07" db="EMBL/GenBank/DDBJ databases">
        <authorList>
            <person name="Cui H."/>
        </authorList>
    </citation>
    <scope>NUCLEOTIDE SEQUENCE [LARGE SCALE GENOMIC DNA]</scope>
    <source>
        <strain evidence="1 2">YPL8</strain>
    </source>
</reference>
<keyword evidence="2" id="KW-1185">Reference proteome</keyword>
<name>A0A7D5L3J1_9EURY</name>
<gene>
    <name evidence="1" type="ORF">HYG82_16130</name>
</gene>